<dbReference type="AlphaFoldDB" id="A0A6A8MDM3"/>
<dbReference type="Proteomes" id="UP000438120">
    <property type="component" value="Unassembled WGS sequence"/>
</dbReference>
<comment type="caution">
    <text evidence="1">The sequence shown here is derived from an EMBL/GenBank/DDBJ whole genome shotgun (WGS) entry which is preliminary data.</text>
</comment>
<evidence type="ECO:0000313" key="2">
    <source>
        <dbReference type="Proteomes" id="UP000438120"/>
    </source>
</evidence>
<proteinExistence type="predicted"/>
<evidence type="ECO:0000313" key="1">
    <source>
        <dbReference type="EMBL" id="MST86750.1"/>
    </source>
</evidence>
<organism evidence="1 2">
    <name type="scientific">Lactobacillus porci</name>
    <dbReference type="NCBI Taxonomy" id="2012477"/>
    <lineage>
        <taxon>Bacteria</taxon>
        <taxon>Bacillati</taxon>
        <taxon>Bacillota</taxon>
        <taxon>Bacilli</taxon>
        <taxon>Lactobacillales</taxon>
        <taxon>Lactobacillaceae</taxon>
        <taxon>Lactobacillus</taxon>
    </lineage>
</organism>
<keyword evidence="2" id="KW-1185">Reference proteome</keyword>
<gene>
    <name evidence="1" type="ORF">FYJ62_03625</name>
</gene>
<sequence>MRIKHVKTIALLLAVGYAGGQALKRSAPFLKGVQAGILMEKGKRKLKESEPVQRLMELADKD</sequence>
<protein>
    <submittedName>
        <fullName evidence="1">Uncharacterized protein</fullName>
    </submittedName>
</protein>
<reference evidence="1 2" key="1">
    <citation type="submission" date="2019-08" db="EMBL/GenBank/DDBJ databases">
        <title>In-depth cultivation of the pig gut microbiome towards novel bacterial diversity and tailored functional studies.</title>
        <authorList>
            <person name="Wylensek D."/>
            <person name="Hitch T.C.A."/>
            <person name="Clavel T."/>
        </authorList>
    </citation>
    <scope>NUCLEOTIDE SEQUENCE [LARGE SCALE GENOMIC DNA]</scope>
    <source>
        <strain evidence="1 2">Bifido-178-WT-2B</strain>
    </source>
</reference>
<accession>A0A6A8MDM3</accession>
<name>A0A6A8MDM3_9LACO</name>
<dbReference type="OrthoDB" id="9929321at2"/>
<dbReference type="RefSeq" id="WP_154547971.1">
    <property type="nucleotide sequence ID" value="NZ_VUMX01000007.1"/>
</dbReference>
<dbReference type="EMBL" id="VUMX01000007">
    <property type="protein sequence ID" value="MST86750.1"/>
    <property type="molecule type" value="Genomic_DNA"/>
</dbReference>